<protein>
    <submittedName>
        <fullName evidence="3">LysR family transcriptional regulator</fullName>
    </submittedName>
</protein>
<dbReference type="Gene3D" id="1.10.10.10">
    <property type="entry name" value="Winged helix-like DNA-binding domain superfamily/Winged helix DNA-binding domain"/>
    <property type="match status" value="1"/>
</dbReference>
<evidence type="ECO:0000259" key="2">
    <source>
        <dbReference type="PROSITE" id="PS50931"/>
    </source>
</evidence>
<name>A0ABR7PTJ5_9BURK</name>
<feature type="domain" description="HTH lysR-type" evidence="2">
    <location>
        <begin position="66"/>
        <end position="107"/>
    </location>
</feature>
<dbReference type="InterPro" id="IPR036388">
    <property type="entry name" value="WH-like_DNA-bd_sf"/>
</dbReference>
<dbReference type="EMBL" id="VZQQ01000021">
    <property type="protein sequence ID" value="MBC8749572.1"/>
    <property type="molecule type" value="Genomic_DNA"/>
</dbReference>
<feature type="region of interest" description="Disordered" evidence="1">
    <location>
        <begin position="1"/>
        <end position="20"/>
    </location>
</feature>
<dbReference type="Proteomes" id="UP000736373">
    <property type="component" value="Unassembled WGS sequence"/>
</dbReference>
<dbReference type="Pfam" id="PF00126">
    <property type="entry name" value="HTH_1"/>
    <property type="match status" value="1"/>
</dbReference>
<evidence type="ECO:0000313" key="3">
    <source>
        <dbReference type="EMBL" id="MBC8749572.1"/>
    </source>
</evidence>
<evidence type="ECO:0000256" key="1">
    <source>
        <dbReference type="SAM" id="MobiDB-lite"/>
    </source>
</evidence>
<proteinExistence type="predicted"/>
<organism evidence="3 4">
    <name type="scientific">Paraburkholderia podalyriae</name>
    <dbReference type="NCBI Taxonomy" id="1938811"/>
    <lineage>
        <taxon>Bacteria</taxon>
        <taxon>Pseudomonadati</taxon>
        <taxon>Pseudomonadota</taxon>
        <taxon>Betaproteobacteria</taxon>
        <taxon>Burkholderiales</taxon>
        <taxon>Burkholderiaceae</taxon>
        <taxon>Paraburkholderia</taxon>
    </lineage>
</organism>
<dbReference type="PROSITE" id="PS50931">
    <property type="entry name" value="HTH_LYSR"/>
    <property type="match status" value="1"/>
</dbReference>
<sequence>MTSSRSSMTHGTSRNGSLRLSCSLPIPRTVLFAMDQQPTPDAMNGVPRKSLNRAALHAGDLPPLLEYLRSLRSVLAVSKCGSAMRASEAIHLSQSAIARSVIELEKASDSHSSSARPEE</sequence>
<accession>A0ABR7PTJ5</accession>
<keyword evidence="4" id="KW-1185">Reference proteome</keyword>
<comment type="caution">
    <text evidence="3">The sequence shown here is derived from an EMBL/GenBank/DDBJ whole genome shotgun (WGS) entry which is preliminary data.</text>
</comment>
<dbReference type="InterPro" id="IPR000847">
    <property type="entry name" value="LysR_HTH_N"/>
</dbReference>
<reference evidence="3 4" key="1">
    <citation type="submission" date="2019-09" db="EMBL/GenBank/DDBJ databases">
        <title>Paraburkholderia podalyriae sp. nov., A South African Podalyria-associated rhizobium.</title>
        <authorList>
            <person name="Mavima L."/>
            <person name="Beukes C.W."/>
            <person name="Palmer M."/>
            <person name="De Meyer S.E."/>
            <person name="James E.K."/>
            <person name="Maluk M."/>
            <person name="Avontuur J.R."/>
            <person name="Chan W.Y."/>
            <person name="Venter S.N."/>
            <person name="Steenkamp E.T."/>
        </authorList>
    </citation>
    <scope>NUCLEOTIDE SEQUENCE [LARGE SCALE GENOMIC DNA]</scope>
    <source>
        <strain evidence="3 4">WC7.3b</strain>
    </source>
</reference>
<gene>
    <name evidence="3" type="ORF">F6X42_24220</name>
</gene>
<evidence type="ECO:0000313" key="4">
    <source>
        <dbReference type="Proteomes" id="UP000736373"/>
    </source>
</evidence>